<keyword evidence="3" id="KW-1185">Reference proteome</keyword>
<dbReference type="Proteomes" id="UP000243950">
    <property type="component" value="Unassembled WGS sequence"/>
</dbReference>
<evidence type="ECO:0000313" key="2">
    <source>
        <dbReference type="EMBL" id="SFD50540.1"/>
    </source>
</evidence>
<sequence length="31" mass="3351">MTTFLIGSAVVLLTLFVIGLYSGVTILHELE</sequence>
<keyword evidence="1" id="KW-1133">Transmembrane helix</keyword>
<gene>
    <name evidence="2" type="ORF">SAMN05216372_102117</name>
</gene>
<protein>
    <submittedName>
        <fullName evidence="2">Uncharacterized protein</fullName>
    </submittedName>
</protein>
<keyword evidence="1" id="KW-0812">Transmembrane</keyword>
<keyword evidence="1" id="KW-0472">Membrane</keyword>
<evidence type="ECO:0000256" key="1">
    <source>
        <dbReference type="SAM" id="Phobius"/>
    </source>
</evidence>
<proteinExistence type="predicted"/>
<evidence type="ECO:0000313" key="3">
    <source>
        <dbReference type="Proteomes" id="UP000243950"/>
    </source>
</evidence>
<name>A0A1I1T5C0_PSEOC</name>
<reference evidence="3" key="1">
    <citation type="submission" date="2016-10" db="EMBL/GenBank/DDBJ databases">
        <authorList>
            <person name="Varghese N."/>
            <person name="Submissions S."/>
        </authorList>
    </citation>
    <scope>NUCLEOTIDE SEQUENCE [LARGE SCALE GENOMIC DNA]</scope>
    <source>
        <strain evidence="3">JCM 2783</strain>
    </source>
</reference>
<organism evidence="2 3">
    <name type="scientific">Pseudomonas straminea</name>
    <dbReference type="NCBI Taxonomy" id="47882"/>
    <lineage>
        <taxon>Bacteria</taxon>
        <taxon>Pseudomonadati</taxon>
        <taxon>Pseudomonadota</taxon>
        <taxon>Gammaproteobacteria</taxon>
        <taxon>Pseudomonadales</taxon>
        <taxon>Pseudomonadaceae</taxon>
        <taxon>Phytopseudomonas</taxon>
    </lineage>
</organism>
<feature type="transmembrane region" description="Helical" evidence="1">
    <location>
        <begin position="6"/>
        <end position="27"/>
    </location>
</feature>
<dbReference type="EMBL" id="FOMO01000002">
    <property type="protein sequence ID" value="SFD50540.1"/>
    <property type="molecule type" value="Genomic_DNA"/>
</dbReference>
<accession>A0A1I1T5C0</accession>
<dbReference type="AlphaFoldDB" id="A0A1I1T5C0"/>